<protein>
    <recommendedName>
        <fullName evidence="3">histidine kinase</fullName>
        <ecNumber evidence="3">2.7.13.3</ecNumber>
    </recommendedName>
</protein>
<evidence type="ECO:0000256" key="1">
    <source>
        <dbReference type="ARBA" id="ARBA00000085"/>
    </source>
</evidence>
<dbReference type="SUPFAM" id="SSF47384">
    <property type="entry name" value="Homodimeric domain of signal transducing histidine kinase"/>
    <property type="match status" value="1"/>
</dbReference>
<dbReference type="InterPro" id="IPR004358">
    <property type="entry name" value="Sig_transdc_His_kin-like_C"/>
</dbReference>
<dbReference type="GO" id="GO:0000155">
    <property type="term" value="F:phosphorelay sensor kinase activity"/>
    <property type="evidence" value="ECO:0007669"/>
    <property type="project" value="InterPro"/>
</dbReference>
<dbReference type="SUPFAM" id="SSF55874">
    <property type="entry name" value="ATPase domain of HSP90 chaperone/DNA topoisomerase II/histidine kinase"/>
    <property type="match status" value="1"/>
</dbReference>
<dbReference type="Pfam" id="PF02518">
    <property type="entry name" value="HATPase_c"/>
    <property type="match status" value="1"/>
</dbReference>
<dbReference type="OrthoDB" id="9804645at2"/>
<gene>
    <name evidence="18" type="ORF">DFR26_0257</name>
</gene>
<dbReference type="SUPFAM" id="SSF158472">
    <property type="entry name" value="HAMP domain-like"/>
    <property type="match status" value="1"/>
</dbReference>
<feature type="domain" description="Histidine kinase" evidence="16">
    <location>
        <begin position="249"/>
        <end position="445"/>
    </location>
</feature>
<evidence type="ECO:0000256" key="6">
    <source>
        <dbReference type="ARBA" id="ARBA00022553"/>
    </source>
</evidence>
<evidence type="ECO:0000259" key="17">
    <source>
        <dbReference type="PROSITE" id="PS50885"/>
    </source>
</evidence>
<evidence type="ECO:0000256" key="15">
    <source>
        <dbReference type="SAM" id="Phobius"/>
    </source>
</evidence>
<dbReference type="Gene3D" id="1.10.287.130">
    <property type="match status" value="1"/>
</dbReference>
<dbReference type="CDD" id="cd06225">
    <property type="entry name" value="HAMP"/>
    <property type="match status" value="1"/>
</dbReference>
<dbReference type="InterPro" id="IPR003661">
    <property type="entry name" value="HisK_dim/P_dom"/>
</dbReference>
<sequence>MFSTHAPTEAKRGLLQWLKPRSSAMRTTLVIGVVVLISQVLSIAFFWQNLYLPEIRQHAHSSAIKMLKLRDAERQGVAAEVIDTALREYGNVEVVRDAERFPSPREKWFAELFTDRFQKQLRREINYPSLVYFEFRPVPTLWISADTEQPMWVREELSFMQQYSPGIILGWVFGVPLLSVVAIVILARQLNRPLKRLQLAAIRVGRGQHSTQLDVHSGPTEIRAVNRAFNQMTRQIHLAEQERTVMLAGISHDLRTPLTRLRLTAEVMRDRELAEGMITDVEDMDAILDQFIAFMRDGSEEQADLIDLNALVREVTQQFGHLARIDTALSDIPLLRLRKLSFKRLIGNLIQNALRYGQAPVLFSTEVLPQSIVLRCRDHGPGIAEARMTELQEPFRRGDSARGSQGSGLGLAIVSRIVQQHRGQLHLSNHAGGGLEVSITLPKPRLWQRKLS</sequence>
<comment type="catalytic activity">
    <reaction evidence="1">
        <text>ATP + protein L-histidine = ADP + protein N-phospho-L-histidine.</text>
        <dbReference type="EC" id="2.7.13.3"/>
    </reaction>
</comment>
<reference evidence="18 19" key="1">
    <citation type="submission" date="2018-08" db="EMBL/GenBank/DDBJ databases">
        <title>Genomic Encyclopedia of Type Strains, Phase IV (KMG-IV): sequencing the most valuable type-strain genomes for metagenomic binning, comparative biology and taxonomic classification.</title>
        <authorList>
            <person name="Goeker M."/>
        </authorList>
    </citation>
    <scope>NUCLEOTIDE SEQUENCE [LARGE SCALE GENOMIC DNA]</scope>
    <source>
        <strain evidence="18 19">DSM 26022</strain>
    </source>
</reference>
<dbReference type="PANTHER" id="PTHR44936:SF5">
    <property type="entry name" value="SENSOR HISTIDINE KINASE ENVZ"/>
    <property type="match status" value="1"/>
</dbReference>
<evidence type="ECO:0000256" key="2">
    <source>
        <dbReference type="ARBA" id="ARBA00004429"/>
    </source>
</evidence>
<dbReference type="Gene3D" id="3.30.565.10">
    <property type="entry name" value="Histidine kinase-like ATPase, C-terminal domain"/>
    <property type="match status" value="1"/>
</dbReference>
<keyword evidence="7" id="KW-0808">Transferase</keyword>
<evidence type="ECO:0000256" key="8">
    <source>
        <dbReference type="ARBA" id="ARBA00022692"/>
    </source>
</evidence>
<dbReference type="AlphaFoldDB" id="A0A3E0H8J1"/>
<feature type="transmembrane region" description="Helical" evidence="15">
    <location>
        <begin position="167"/>
        <end position="187"/>
    </location>
</feature>
<proteinExistence type="predicted"/>
<keyword evidence="4" id="KW-1003">Cell membrane</keyword>
<dbReference type="Pfam" id="PF00512">
    <property type="entry name" value="HisKA"/>
    <property type="match status" value="1"/>
</dbReference>
<keyword evidence="13" id="KW-0902">Two-component regulatory system</keyword>
<dbReference type="SMART" id="SM00387">
    <property type="entry name" value="HATPase_c"/>
    <property type="match status" value="1"/>
</dbReference>
<dbReference type="InterPro" id="IPR003594">
    <property type="entry name" value="HATPase_dom"/>
</dbReference>
<name>A0A3E0H8J1_9GAMM</name>
<comment type="subcellular location">
    <subcellularLocation>
        <location evidence="2">Cell inner membrane</location>
        <topology evidence="2">Multi-pass membrane protein</topology>
    </subcellularLocation>
</comment>
<dbReference type="PRINTS" id="PR00344">
    <property type="entry name" value="BCTRLSENSOR"/>
</dbReference>
<evidence type="ECO:0000256" key="10">
    <source>
        <dbReference type="ARBA" id="ARBA00022777"/>
    </source>
</evidence>
<dbReference type="Gene3D" id="1.10.8.500">
    <property type="entry name" value="HAMP domain in histidine kinase"/>
    <property type="match status" value="1"/>
</dbReference>
<dbReference type="CDD" id="cd00082">
    <property type="entry name" value="HisKA"/>
    <property type="match status" value="1"/>
</dbReference>
<dbReference type="PANTHER" id="PTHR44936">
    <property type="entry name" value="SENSOR PROTEIN CREC"/>
    <property type="match status" value="1"/>
</dbReference>
<feature type="domain" description="HAMP" evidence="17">
    <location>
        <begin position="188"/>
        <end position="241"/>
    </location>
</feature>
<evidence type="ECO:0000313" key="18">
    <source>
        <dbReference type="EMBL" id="REH40059.1"/>
    </source>
</evidence>
<dbReference type="GO" id="GO:0005886">
    <property type="term" value="C:plasma membrane"/>
    <property type="evidence" value="ECO:0007669"/>
    <property type="project" value="UniProtKB-SubCell"/>
</dbReference>
<evidence type="ECO:0000259" key="16">
    <source>
        <dbReference type="PROSITE" id="PS50109"/>
    </source>
</evidence>
<comment type="caution">
    <text evidence="18">The sequence shown here is derived from an EMBL/GenBank/DDBJ whole genome shotgun (WGS) entry which is preliminary data.</text>
</comment>
<evidence type="ECO:0000313" key="19">
    <source>
        <dbReference type="Proteomes" id="UP000256774"/>
    </source>
</evidence>
<keyword evidence="8 15" id="KW-0812">Transmembrane</keyword>
<dbReference type="InterPro" id="IPR036890">
    <property type="entry name" value="HATPase_C_sf"/>
</dbReference>
<evidence type="ECO:0000256" key="7">
    <source>
        <dbReference type="ARBA" id="ARBA00022679"/>
    </source>
</evidence>
<feature type="transmembrane region" description="Helical" evidence="15">
    <location>
        <begin position="28"/>
        <end position="47"/>
    </location>
</feature>
<dbReference type="Pfam" id="PF00672">
    <property type="entry name" value="HAMP"/>
    <property type="match status" value="1"/>
</dbReference>
<keyword evidence="11" id="KW-0067">ATP-binding</keyword>
<dbReference type="PROSITE" id="PS50885">
    <property type="entry name" value="HAMP"/>
    <property type="match status" value="1"/>
</dbReference>
<evidence type="ECO:0000256" key="5">
    <source>
        <dbReference type="ARBA" id="ARBA00022519"/>
    </source>
</evidence>
<evidence type="ECO:0000256" key="12">
    <source>
        <dbReference type="ARBA" id="ARBA00022989"/>
    </source>
</evidence>
<keyword evidence="12 15" id="KW-1133">Transmembrane helix</keyword>
<evidence type="ECO:0000256" key="14">
    <source>
        <dbReference type="ARBA" id="ARBA00023136"/>
    </source>
</evidence>
<accession>A0A3E0H8J1</accession>
<keyword evidence="5" id="KW-0997">Cell inner membrane</keyword>
<keyword evidence="14 15" id="KW-0472">Membrane</keyword>
<keyword evidence="10 18" id="KW-0418">Kinase</keyword>
<evidence type="ECO:0000256" key="4">
    <source>
        <dbReference type="ARBA" id="ARBA00022475"/>
    </source>
</evidence>
<dbReference type="InterPro" id="IPR005467">
    <property type="entry name" value="His_kinase_dom"/>
</dbReference>
<dbReference type="SMART" id="SM00388">
    <property type="entry name" value="HisKA"/>
    <property type="match status" value="1"/>
</dbReference>
<dbReference type="SMART" id="SM00304">
    <property type="entry name" value="HAMP"/>
    <property type="match status" value="1"/>
</dbReference>
<organism evidence="18 19">
    <name type="scientific">Paraperlucidibaca baekdonensis</name>
    <dbReference type="NCBI Taxonomy" id="748120"/>
    <lineage>
        <taxon>Bacteria</taxon>
        <taxon>Pseudomonadati</taxon>
        <taxon>Pseudomonadota</taxon>
        <taxon>Gammaproteobacteria</taxon>
        <taxon>Moraxellales</taxon>
        <taxon>Moraxellaceae</taxon>
        <taxon>Paraperlucidibaca</taxon>
    </lineage>
</organism>
<dbReference type="EC" id="2.7.13.3" evidence="3"/>
<dbReference type="InterPro" id="IPR003660">
    <property type="entry name" value="HAMP_dom"/>
</dbReference>
<dbReference type="EMBL" id="QUNR01000001">
    <property type="protein sequence ID" value="REH40059.1"/>
    <property type="molecule type" value="Genomic_DNA"/>
</dbReference>
<evidence type="ECO:0000256" key="9">
    <source>
        <dbReference type="ARBA" id="ARBA00022741"/>
    </source>
</evidence>
<keyword evidence="6" id="KW-0597">Phosphoprotein</keyword>
<evidence type="ECO:0000256" key="13">
    <source>
        <dbReference type="ARBA" id="ARBA00023012"/>
    </source>
</evidence>
<dbReference type="InterPro" id="IPR050980">
    <property type="entry name" value="2C_sensor_his_kinase"/>
</dbReference>
<keyword evidence="9" id="KW-0547">Nucleotide-binding</keyword>
<dbReference type="Proteomes" id="UP000256774">
    <property type="component" value="Unassembled WGS sequence"/>
</dbReference>
<evidence type="ECO:0000256" key="3">
    <source>
        <dbReference type="ARBA" id="ARBA00012438"/>
    </source>
</evidence>
<evidence type="ECO:0000256" key="11">
    <source>
        <dbReference type="ARBA" id="ARBA00022840"/>
    </source>
</evidence>
<dbReference type="GO" id="GO:0005524">
    <property type="term" value="F:ATP binding"/>
    <property type="evidence" value="ECO:0007669"/>
    <property type="project" value="UniProtKB-KW"/>
</dbReference>
<keyword evidence="19" id="KW-1185">Reference proteome</keyword>
<dbReference type="RefSeq" id="WP_116207132.1">
    <property type="nucleotide sequence ID" value="NZ_QUNR01000001.1"/>
</dbReference>
<dbReference type="PROSITE" id="PS50109">
    <property type="entry name" value="HIS_KIN"/>
    <property type="match status" value="1"/>
</dbReference>
<dbReference type="InterPro" id="IPR036097">
    <property type="entry name" value="HisK_dim/P_sf"/>
</dbReference>